<dbReference type="RefSeq" id="WP_072808939.1">
    <property type="nucleotide sequence ID" value="NZ_JAHWLX010000035.1"/>
</dbReference>
<gene>
    <name evidence="1" type="ORF">F8M49_24930</name>
</gene>
<evidence type="ECO:0000313" key="2">
    <source>
        <dbReference type="Proteomes" id="UP001275440"/>
    </source>
</evidence>
<name>A0ABU3WUY9_9NOCA</name>
<keyword evidence="2" id="KW-1185">Reference proteome</keyword>
<evidence type="ECO:0000313" key="1">
    <source>
        <dbReference type="EMBL" id="MDV2477823.1"/>
    </source>
</evidence>
<proteinExistence type="predicted"/>
<accession>A0ABU3WUY9</accession>
<comment type="caution">
    <text evidence="1">The sequence shown here is derived from an EMBL/GenBank/DDBJ whole genome shotgun (WGS) entry which is preliminary data.</text>
</comment>
<dbReference type="EMBL" id="WBMO01000005">
    <property type="protein sequence ID" value="MDV2477823.1"/>
    <property type="molecule type" value="Genomic_DNA"/>
</dbReference>
<organism evidence="1 2">
    <name type="scientific">Rhodococcus zopfii</name>
    <dbReference type="NCBI Taxonomy" id="43772"/>
    <lineage>
        <taxon>Bacteria</taxon>
        <taxon>Bacillati</taxon>
        <taxon>Actinomycetota</taxon>
        <taxon>Actinomycetes</taxon>
        <taxon>Mycobacteriales</taxon>
        <taxon>Nocardiaceae</taxon>
        <taxon>Rhodococcus</taxon>
    </lineage>
</organism>
<reference evidence="1 2" key="1">
    <citation type="submission" date="2019-10" db="EMBL/GenBank/DDBJ databases">
        <title>Draft Genome Assembly of Rhodococcus zopfii DSM44189.</title>
        <authorList>
            <person name="Sutton J.M."/>
            <person name="Akob D.M."/>
            <person name="Bushman T.J."/>
        </authorList>
    </citation>
    <scope>NUCLEOTIDE SEQUENCE [LARGE SCALE GENOMIC DNA]</scope>
    <source>
        <strain evidence="1 2">DSM 44189</strain>
    </source>
</reference>
<dbReference type="Proteomes" id="UP001275440">
    <property type="component" value="Unassembled WGS sequence"/>
</dbReference>
<protein>
    <submittedName>
        <fullName evidence="1">Uncharacterized protein</fullName>
    </submittedName>
</protein>
<sequence length="165" mass="16128">MSTAENFVARVRGGFTGATSGAVSIAAHALGGGGTPTQSAVALLIATTLAVGVVAAGTRLPLAGVLVAGQVLGHLVLSFDAGHAHIPGPAMIAGHAAATAVAALLVAAAERGCRIAIAALRRVAPKPFTPLPVRVAAPAPSFRPPVLRGLLRSAGIVPRGPPVTV</sequence>